<evidence type="ECO:0000256" key="2">
    <source>
        <dbReference type="ARBA" id="ARBA00023015"/>
    </source>
</evidence>
<dbReference type="PANTHER" id="PTHR43133">
    <property type="entry name" value="RNA POLYMERASE ECF-TYPE SIGMA FACTO"/>
    <property type="match status" value="1"/>
</dbReference>
<dbReference type="OrthoDB" id="9803470at2"/>
<evidence type="ECO:0000259" key="5">
    <source>
        <dbReference type="Pfam" id="PF04542"/>
    </source>
</evidence>
<keyword evidence="4" id="KW-0804">Transcription</keyword>
<dbReference type="GO" id="GO:0016987">
    <property type="term" value="F:sigma factor activity"/>
    <property type="evidence" value="ECO:0007669"/>
    <property type="project" value="UniProtKB-KW"/>
</dbReference>
<keyword evidence="8" id="KW-1185">Reference proteome</keyword>
<dbReference type="AlphaFoldDB" id="A0A3Q8XT61"/>
<evidence type="ECO:0000313" key="8">
    <source>
        <dbReference type="Proteomes" id="UP000268192"/>
    </source>
</evidence>
<dbReference type="InterPro" id="IPR007627">
    <property type="entry name" value="RNA_pol_sigma70_r2"/>
</dbReference>
<dbReference type="InterPro" id="IPR013324">
    <property type="entry name" value="RNA_pol_sigma_r3/r4-like"/>
</dbReference>
<keyword evidence="3" id="KW-0731">Sigma factor</keyword>
<feature type="domain" description="RNA polymerase sigma-70 region 2" evidence="5">
    <location>
        <begin position="16"/>
        <end position="77"/>
    </location>
</feature>
<organism evidence="7 8">
    <name type="scientific">Georhizobium profundi</name>
    <dbReference type="NCBI Taxonomy" id="2341112"/>
    <lineage>
        <taxon>Bacteria</taxon>
        <taxon>Pseudomonadati</taxon>
        <taxon>Pseudomonadota</taxon>
        <taxon>Alphaproteobacteria</taxon>
        <taxon>Hyphomicrobiales</taxon>
        <taxon>Rhizobiaceae</taxon>
        <taxon>Georhizobium</taxon>
    </lineage>
</organism>
<dbReference type="Gene3D" id="1.10.10.10">
    <property type="entry name" value="Winged helix-like DNA-binding domain superfamily/Winged helix DNA-binding domain"/>
    <property type="match status" value="1"/>
</dbReference>
<evidence type="ECO:0000256" key="1">
    <source>
        <dbReference type="ARBA" id="ARBA00010641"/>
    </source>
</evidence>
<dbReference type="Pfam" id="PF08281">
    <property type="entry name" value="Sigma70_r4_2"/>
    <property type="match status" value="1"/>
</dbReference>
<dbReference type="KEGG" id="abaw:D5400_18765"/>
<dbReference type="InterPro" id="IPR014284">
    <property type="entry name" value="RNA_pol_sigma-70_dom"/>
</dbReference>
<evidence type="ECO:0000256" key="3">
    <source>
        <dbReference type="ARBA" id="ARBA00023082"/>
    </source>
</evidence>
<evidence type="ECO:0000259" key="6">
    <source>
        <dbReference type="Pfam" id="PF08281"/>
    </source>
</evidence>
<comment type="similarity">
    <text evidence="1">Belongs to the sigma-70 factor family. ECF subfamily.</text>
</comment>
<dbReference type="NCBIfam" id="TIGR02937">
    <property type="entry name" value="sigma70-ECF"/>
    <property type="match status" value="1"/>
</dbReference>
<name>A0A3Q8XT61_9HYPH</name>
<dbReference type="RefSeq" id="WP_126011585.1">
    <property type="nucleotide sequence ID" value="NZ_CP032509.1"/>
</dbReference>
<dbReference type="CDD" id="cd06171">
    <property type="entry name" value="Sigma70_r4"/>
    <property type="match status" value="1"/>
</dbReference>
<dbReference type="InterPro" id="IPR013325">
    <property type="entry name" value="RNA_pol_sigma_r2"/>
</dbReference>
<dbReference type="EMBL" id="CP032509">
    <property type="protein sequence ID" value="AZN73059.1"/>
    <property type="molecule type" value="Genomic_DNA"/>
</dbReference>
<protein>
    <submittedName>
        <fullName evidence="7">RNA polymerase sigma factor</fullName>
    </submittedName>
</protein>
<accession>A0A3Q8XT61</accession>
<evidence type="ECO:0000256" key="4">
    <source>
        <dbReference type="ARBA" id="ARBA00023163"/>
    </source>
</evidence>
<evidence type="ECO:0000313" key="7">
    <source>
        <dbReference type="EMBL" id="AZN73059.1"/>
    </source>
</evidence>
<dbReference type="GO" id="GO:0006352">
    <property type="term" value="P:DNA-templated transcription initiation"/>
    <property type="evidence" value="ECO:0007669"/>
    <property type="project" value="InterPro"/>
</dbReference>
<sequence length="181" mass="19890">MTDAKDDIGRQLIGFLPNMRRFGYTLTRNQDTADDLVQAACEKALANASGFTPGTRFDSWVFRIMRNLRIDQIRKGKSAGQAEEIDTQIDLVGTDGVREAHARMDLGDVSRAIAALPDDQREILLLVCAEDMSYKEVSELLGIPIGTVMSRLARARKKLVEGGGINADARRSQPEEDGHGS</sequence>
<dbReference type="SUPFAM" id="SSF88946">
    <property type="entry name" value="Sigma2 domain of RNA polymerase sigma factors"/>
    <property type="match status" value="1"/>
</dbReference>
<dbReference type="PANTHER" id="PTHR43133:SF25">
    <property type="entry name" value="RNA POLYMERASE SIGMA FACTOR RFAY-RELATED"/>
    <property type="match status" value="1"/>
</dbReference>
<feature type="domain" description="RNA polymerase sigma factor 70 region 4 type 2" evidence="6">
    <location>
        <begin position="108"/>
        <end position="159"/>
    </location>
</feature>
<dbReference type="Pfam" id="PF04542">
    <property type="entry name" value="Sigma70_r2"/>
    <property type="match status" value="1"/>
</dbReference>
<dbReference type="InterPro" id="IPR039425">
    <property type="entry name" value="RNA_pol_sigma-70-like"/>
</dbReference>
<dbReference type="Gene3D" id="1.10.1740.10">
    <property type="match status" value="1"/>
</dbReference>
<dbReference type="InterPro" id="IPR036388">
    <property type="entry name" value="WH-like_DNA-bd_sf"/>
</dbReference>
<gene>
    <name evidence="7" type="ORF">D5400_18765</name>
</gene>
<keyword evidence="2" id="KW-0805">Transcription regulation</keyword>
<dbReference type="GO" id="GO:0003677">
    <property type="term" value="F:DNA binding"/>
    <property type="evidence" value="ECO:0007669"/>
    <property type="project" value="InterPro"/>
</dbReference>
<dbReference type="InterPro" id="IPR013249">
    <property type="entry name" value="RNA_pol_sigma70_r4_t2"/>
</dbReference>
<reference evidence="7 8" key="1">
    <citation type="submission" date="2018-09" db="EMBL/GenBank/DDBJ databases">
        <title>Marinorhizobium profundi gen. nov., sp. nov., isolated from a deep-sea sediment sample from the New Britain Trench and proposal of Marinorhizobiaceae fam. nov. in the order Rhizobiales of the class Alphaproteobacteria.</title>
        <authorList>
            <person name="Cao J."/>
        </authorList>
    </citation>
    <scope>NUCLEOTIDE SEQUENCE [LARGE SCALE GENOMIC DNA]</scope>
    <source>
        <strain evidence="7 8">WS11</strain>
    </source>
</reference>
<dbReference type="SUPFAM" id="SSF88659">
    <property type="entry name" value="Sigma3 and sigma4 domains of RNA polymerase sigma factors"/>
    <property type="match status" value="1"/>
</dbReference>
<dbReference type="Proteomes" id="UP000268192">
    <property type="component" value="Chromosome"/>
</dbReference>
<proteinExistence type="inferred from homology"/>